<dbReference type="Proteomes" id="UP000594688">
    <property type="component" value="Chromosome"/>
</dbReference>
<organism evidence="2 3">
    <name type="scientific">Candidatus Nitronauta litoralis</name>
    <dbReference type="NCBI Taxonomy" id="2705533"/>
    <lineage>
        <taxon>Bacteria</taxon>
        <taxon>Pseudomonadati</taxon>
        <taxon>Nitrospinota/Tectimicrobiota group</taxon>
        <taxon>Nitrospinota</taxon>
        <taxon>Nitrospinia</taxon>
        <taxon>Nitrospinales</taxon>
        <taxon>Nitrospinaceae</taxon>
        <taxon>Candidatus Nitronauta</taxon>
    </lineage>
</organism>
<dbReference type="Pfam" id="PF07603">
    <property type="entry name" value="Lcl_C"/>
    <property type="match status" value="1"/>
</dbReference>
<feature type="domain" description="Lcl C-terminal" evidence="1">
    <location>
        <begin position="14"/>
        <end position="130"/>
    </location>
</feature>
<gene>
    <name evidence="2" type="ORF">G3M70_16090</name>
</gene>
<accession>A0A7T0BYM5</accession>
<evidence type="ECO:0000313" key="3">
    <source>
        <dbReference type="Proteomes" id="UP000594688"/>
    </source>
</evidence>
<reference evidence="2 3" key="1">
    <citation type="submission" date="2020-02" db="EMBL/GenBank/DDBJ databases">
        <title>Genomic and physiological characterization of two novel Nitrospinaceae genera.</title>
        <authorList>
            <person name="Mueller A.J."/>
            <person name="Jung M.-Y."/>
            <person name="Strachan C.R."/>
            <person name="Herbold C.W."/>
            <person name="Kirkegaard R.H."/>
            <person name="Daims H."/>
        </authorList>
    </citation>
    <scope>NUCLEOTIDE SEQUENCE [LARGE SCALE GENOMIC DNA]</scope>
    <source>
        <strain evidence="2">EB</strain>
    </source>
</reference>
<name>A0A7T0BYM5_9BACT</name>
<dbReference type="AlphaFoldDB" id="A0A7T0BYM5"/>
<sequence>MTTEERFQDNPSGLISDKLHKKFWLPKDSQGDLGKWVNWEEAKNYILTMCHVYAGGFSDWRLPTKEEALSLYVPELNCLDHEGEVLHIAPVFVPKGGQYLWTSEENEEGQALRVNLREGTSEFVDKQTREFHATRGVRDMS</sequence>
<dbReference type="EMBL" id="CP048685">
    <property type="protein sequence ID" value="QPJ63313.1"/>
    <property type="molecule type" value="Genomic_DNA"/>
</dbReference>
<dbReference type="InterPro" id="IPR011460">
    <property type="entry name" value="Lcl_C"/>
</dbReference>
<dbReference type="KEGG" id="nli:G3M70_16090"/>
<evidence type="ECO:0000259" key="1">
    <source>
        <dbReference type="Pfam" id="PF07603"/>
    </source>
</evidence>
<evidence type="ECO:0000313" key="2">
    <source>
        <dbReference type="EMBL" id="QPJ63313.1"/>
    </source>
</evidence>
<protein>
    <submittedName>
        <fullName evidence="2">DUF1566 domain-containing protein</fullName>
    </submittedName>
</protein>
<proteinExistence type="predicted"/>